<dbReference type="HOGENOM" id="CLU_077931_1_1_7"/>
<feature type="transmembrane region" description="Helical" evidence="3">
    <location>
        <begin position="12"/>
        <end position="29"/>
    </location>
</feature>
<dbReference type="RefSeq" id="WP_011791634.1">
    <property type="nucleotide sequence ID" value="NC_008751.1"/>
</dbReference>
<keyword evidence="3" id="KW-0812">Transmembrane</keyword>
<dbReference type="PIRSF" id="PIRSF016661">
    <property type="entry name" value="BioY"/>
    <property type="match status" value="1"/>
</dbReference>
<dbReference type="Gene3D" id="1.10.1760.20">
    <property type="match status" value="1"/>
</dbReference>
<dbReference type="KEGG" id="dvl:Dvul_0476"/>
<evidence type="ECO:0000256" key="1">
    <source>
        <dbReference type="ARBA" id="ARBA00010692"/>
    </source>
</evidence>
<keyword evidence="2" id="KW-0813">Transport</keyword>
<organism evidence="4 5">
    <name type="scientific">Nitratidesulfovibrio vulgaris (strain DP4)</name>
    <name type="common">Desulfovibrio vulgaris</name>
    <dbReference type="NCBI Taxonomy" id="391774"/>
    <lineage>
        <taxon>Bacteria</taxon>
        <taxon>Pseudomonadati</taxon>
        <taxon>Thermodesulfobacteriota</taxon>
        <taxon>Desulfovibrionia</taxon>
        <taxon>Desulfovibrionales</taxon>
        <taxon>Desulfovibrionaceae</taxon>
        <taxon>Nitratidesulfovibrio</taxon>
    </lineage>
</organism>
<dbReference type="GO" id="GO:0015225">
    <property type="term" value="F:biotin transmembrane transporter activity"/>
    <property type="evidence" value="ECO:0007669"/>
    <property type="project" value="UniProtKB-UniRule"/>
</dbReference>
<dbReference type="Proteomes" id="UP000009173">
    <property type="component" value="Chromosome"/>
</dbReference>
<dbReference type="Pfam" id="PF02632">
    <property type="entry name" value="BioY"/>
    <property type="match status" value="1"/>
</dbReference>
<dbReference type="PANTHER" id="PTHR34295">
    <property type="entry name" value="BIOTIN TRANSPORTER BIOY"/>
    <property type="match status" value="1"/>
</dbReference>
<name>A0A0H3A5Z7_NITV4</name>
<dbReference type="AlphaFoldDB" id="A0A0H3A5Z7"/>
<comment type="similarity">
    <text evidence="1 2">Belongs to the BioY family.</text>
</comment>
<accession>A0A0H3A5Z7</accession>
<proteinExistence type="inferred from homology"/>
<dbReference type="InterPro" id="IPR003784">
    <property type="entry name" value="BioY"/>
</dbReference>
<evidence type="ECO:0000256" key="3">
    <source>
        <dbReference type="SAM" id="Phobius"/>
    </source>
</evidence>
<keyword evidence="2 3" id="KW-0472">Membrane</keyword>
<dbReference type="EMBL" id="CP000527">
    <property type="protein sequence ID" value="ABM27499.1"/>
    <property type="molecule type" value="Genomic_DNA"/>
</dbReference>
<keyword evidence="2" id="KW-1003">Cell membrane</keyword>
<feature type="transmembrane region" description="Helical" evidence="3">
    <location>
        <begin position="154"/>
        <end position="175"/>
    </location>
</feature>
<sequence length="182" mass="18712">MPESPLADIHRLVWTSLMAALIAVGAMTVIPVGPVPVTLQTLFVLLAGFVLGPRGGAYAMLLYIAAGALGLPVFAGGKSGLAVLFGPTGGYLAGFVVMAWCAGMGGRRREGGRMTVVVAAAWALAGLAVAYGLGALRLMSVLDIGMGRAIAVGVLPFLPGDLLKIVAAVAAWRYLRDRRLLP</sequence>
<evidence type="ECO:0000313" key="5">
    <source>
        <dbReference type="Proteomes" id="UP000009173"/>
    </source>
</evidence>
<comment type="subcellular location">
    <subcellularLocation>
        <location evidence="2">Cell membrane</location>
        <topology evidence="2">Multi-pass membrane protein</topology>
    </subcellularLocation>
</comment>
<feature type="transmembrane region" description="Helical" evidence="3">
    <location>
        <begin position="81"/>
        <end position="102"/>
    </location>
</feature>
<protein>
    <recommendedName>
        <fullName evidence="2">Biotin transporter</fullName>
    </recommendedName>
</protein>
<dbReference type="PANTHER" id="PTHR34295:SF1">
    <property type="entry name" value="BIOTIN TRANSPORTER BIOY"/>
    <property type="match status" value="1"/>
</dbReference>
<gene>
    <name evidence="4" type="ordered locus">Dvul_0476</name>
</gene>
<evidence type="ECO:0000256" key="2">
    <source>
        <dbReference type="PIRNR" id="PIRNR016661"/>
    </source>
</evidence>
<reference evidence="5" key="1">
    <citation type="journal article" date="2009" name="Environ. Microbiol.">
        <title>Contribution of mobile genetic elements to Desulfovibrio vulgaris genome plasticity.</title>
        <authorList>
            <person name="Walker C.B."/>
            <person name="Stolyar S."/>
            <person name="Chivian D."/>
            <person name="Pinel N."/>
            <person name="Gabster J.A."/>
            <person name="Dehal P.S."/>
            <person name="He Z."/>
            <person name="Yang Z.K."/>
            <person name="Yen H.C."/>
            <person name="Zhou J."/>
            <person name="Wall J.D."/>
            <person name="Hazen T.C."/>
            <person name="Arkin A.P."/>
            <person name="Stahl D.A."/>
        </authorList>
    </citation>
    <scope>NUCLEOTIDE SEQUENCE [LARGE SCALE GENOMIC DNA]</scope>
    <source>
        <strain evidence="5">DP4</strain>
    </source>
</reference>
<feature type="transmembrane region" description="Helical" evidence="3">
    <location>
        <begin position="114"/>
        <end position="134"/>
    </location>
</feature>
<evidence type="ECO:0000313" key="4">
    <source>
        <dbReference type="EMBL" id="ABM27499.1"/>
    </source>
</evidence>
<dbReference type="GO" id="GO:0005886">
    <property type="term" value="C:plasma membrane"/>
    <property type="evidence" value="ECO:0007669"/>
    <property type="project" value="UniProtKB-SubCell"/>
</dbReference>
<keyword evidence="3" id="KW-1133">Transmembrane helix</keyword>